<dbReference type="InterPro" id="IPR036567">
    <property type="entry name" value="RHF-like"/>
</dbReference>
<keyword evidence="1" id="KW-0810">Translation regulation</keyword>
<feature type="compositionally biased region" description="Basic and acidic residues" evidence="4">
    <location>
        <begin position="93"/>
        <end position="105"/>
    </location>
</feature>
<keyword evidence="6" id="KW-1185">Reference proteome</keyword>
<gene>
    <name evidence="5" type="ORF">OFAG_01383</name>
</gene>
<dbReference type="InterPro" id="IPR050574">
    <property type="entry name" value="HPF/YfiA_ribosome-assoc"/>
</dbReference>
<evidence type="ECO:0000313" key="5">
    <source>
        <dbReference type="EMBL" id="EEO28230.1"/>
    </source>
</evidence>
<evidence type="ECO:0000313" key="6">
    <source>
        <dbReference type="Proteomes" id="UP000003973"/>
    </source>
</evidence>
<dbReference type="GO" id="GO:0045900">
    <property type="term" value="P:negative regulation of translational elongation"/>
    <property type="evidence" value="ECO:0007669"/>
    <property type="project" value="TreeGrafter"/>
</dbReference>
<dbReference type="PANTHER" id="PTHR33231">
    <property type="entry name" value="30S RIBOSOMAL PROTEIN"/>
    <property type="match status" value="1"/>
</dbReference>
<dbReference type="eggNOG" id="COG1544">
    <property type="taxonomic scope" value="Bacteria"/>
</dbReference>
<sequence length="115" mass="12807">MNLTISGHHLEITPAIRSHVESKLDRMKRNFDGVIDISVLLAVDNVSDKEKSQRAEIKLNLSGKTLHAESAAQDLYAAIDLLMDKLDRQLVKAKTKSKEHSRDSVKNMPLNDSAS</sequence>
<proteinExistence type="predicted"/>
<protein>
    <recommendedName>
        <fullName evidence="3">Ribosome hibernation promoting factor</fullName>
    </recommendedName>
</protein>
<comment type="subunit">
    <text evidence="2">Associates exclusively with 100S ribosomes, which are dimers of 70S ribosomes.</text>
</comment>
<dbReference type="Proteomes" id="UP000003973">
    <property type="component" value="Unassembled WGS sequence"/>
</dbReference>
<dbReference type="AlphaFoldDB" id="C3X4U4"/>
<evidence type="ECO:0000256" key="1">
    <source>
        <dbReference type="ARBA" id="ARBA00022845"/>
    </source>
</evidence>
<dbReference type="NCBIfam" id="TIGR00741">
    <property type="entry name" value="yfiA"/>
    <property type="match status" value="1"/>
</dbReference>
<dbReference type="PANTHER" id="PTHR33231:SF1">
    <property type="entry name" value="30S RIBOSOMAL PROTEIN"/>
    <property type="match status" value="1"/>
</dbReference>
<dbReference type="EMBL" id="ACDP02000006">
    <property type="protein sequence ID" value="EEO28230.1"/>
    <property type="molecule type" value="Genomic_DNA"/>
</dbReference>
<dbReference type="CDD" id="cd00552">
    <property type="entry name" value="RaiA"/>
    <property type="match status" value="1"/>
</dbReference>
<reference evidence="5" key="1">
    <citation type="submission" date="2011-10" db="EMBL/GenBank/DDBJ databases">
        <title>The Genome Sequence of Oxalobacter formigenes HOxBLS.</title>
        <authorList>
            <consortium name="The Broad Institute Genome Sequencing Platform"/>
            <person name="Earl A."/>
            <person name="Ward D."/>
            <person name="Feldgarden M."/>
            <person name="Gevers D."/>
            <person name="Allison M.J."/>
            <person name="Humphrey S."/>
            <person name="Young S.K."/>
            <person name="Zeng Q."/>
            <person name="Gargeya S."/>
            <person name="Fitzgerald M."/>
            <person name="Haas B."/>
            <person name="Abouelleil A."/>
            <person name="Alvarado L."/>
            <person name="Arachchi H.M."/>
            <person name="Berlin A."/>
            <person name="Brown A."/>
            <person name="Chapman S.B."/>
            <person name="Chen Z."/>
            <person name="Dunbar C."/>
            <person name="Freedman E."/>
            <person name="Gearin G."/>
            <person name="Goldberg J."/>
            <person name="Griggs A."/>
            <person name="Gujja S."/>
            <person name="Heiman D."/>
            <person name="Howarth C."/>
            <person name="Larson L."/>
            <person name="Lui A."/>
            <person name="MacDonald P.J.P."/>
            <person name="Montmayeur A."/>
            <person name="Murphy C."/>
            <person name="Neiman D."/>
            <person name="Pearson M."/>
            <person name="Priest M."/>
            <person name="Roberts A."/>
            <person name="Saif S."/>
            <person name="Shea T."/>
            <person name="Shenoy N."/>
            <person name="Sisk P."/>
            <person name="Stolte C."/>
            <person name="Sykes S."/>
            <person name="Wortman J."/>
            <person name="Nusbaum C."/>
            <person name="Birren B."/>
        </authorList>
    </citation>
    <scope>NUCLEOTIDE SEQUENCE [LARGE SCALE GENOMIC DNA]</scope>
    <source>
        <strain evidence="5">HOxBLS</strain>
    </source>
</reference>
<feature type="region of interest" description="Disordered" evidence="4">
    <location>
        <begin position="93"/>
        <end position="115"/>
    </location>
</feature>
<dbReference type="SUPFAM" id="SSF69754">
    <property type="entry name" value="Ribosome binding protein Y (YfiA homologue)"/>
    <property type="match status" value="1"/>
</dbReference>
<accession>C3X4U4</accession>
<comment type="caution">
    <text evidence="5">The sequence shown here is derived from an EMBL/GenBank/DDBJ whole genome shotgun (WGS) entry which is preliminary data.</text>
</comment>
<dbReference type="Pfam" id="PF02482">
    <property type="entry name" value="Ribosomal_S30AE"/>
    <property type="match status" value="1"/>
</dbReference>
<evidence type="ECO:0000256" key="4">
    <source>
        <dbReference type="SAM" id="MobiDB-lite"/>
    </source>
</evidence>
<evidence type="ECO:0000256" key="2">
    <source>
        <dbReference type="ARBA" id="ARBA00038695"/>
    </source>
</evidence>
<dbReference type="RefSeq" id="WP_005877781.1">
    <property type="nucleotide sequence ID" value="NZ_CABMNL010000001.1"/>
</dbReference>
<evidence type="ECO:0000256" key="3">
    <source>
        <dbReference type="ARBA" id="ARBA00041148"/>
    </source>
</evidence>
<dbReference type="GO" id="GO:0043024">
    <property type="term" value="F:ribosomal small subunit binding"/>
    <property type="evidence" value="ECO:0007669"/>
    <property type="project" value="TreeGrafter"/>
</dbReference>
<name>C3X4U4_9BURK</name>
<dbReference type="InterPro" id="IPR003489">
    <property type="entry name" value="RHF/RaiA"/>
</dbReference>
<organism evidence="5 6">
    <name type="scientific">Oxalobacter paraformigenes</name>
    <dbReference type="NCBI Taxonomy" id="556268"/>
    <lineage>
        <taxon>Bacteria</taxon>
        <taxon>Pseudomonadati</taxon>
        <taxon>Pseudomonadota</taxon>
        <taxon>Betaproteobacteria</taxon>
        <taxon>Burkholderiales</taxon>
        <taxon>Oxalobacteraceae</taxon>
        <taxon>Oxalobacter</taxon>
    </lineage>
</organism>
<dbReference type="HOGENOM" id="CLU_071472_3_1_4"/>
<dbReference type="GO" id="GO:0022627">
    <property type="term" value="C:cytosolic small ribosomal subunit"/>
    <property type="evidence" value="ECO:0007669"/>
    <property type="project" value="TreeGrafter"/>
</dbReference>
<dbReference type="Gene3D" id="3.30.160.100">
    <property type="entry name" value="Ribosome hibernation promotion factor-like"/>
    <property type="match status" value="1"/>
</dbReference>